<evidence type="ECO:0008006" key="3">
    <source>
        <dbReference type="Google" id="ProtNLM"/>
    </source>
</evidence>
<dbReference type="SUPFAM" id="SSF143990">
    <property type="entry name" value="YbiA-like"/>
    <property type="match status" value="2"/>
</dbReference>
<organism evidence="1 2">
    <name type="scientific">Caenorhabditis japonica</name>
    <dbReference type="NCBI Taxonomy" id="281687"/>
    <lineage>
        <taxon>Eukaryota</taxon>
        <taxon>Metazoa</taxon>
        <taxon>Ecdysozoa</taxon>
        <taxon>Nematoda</taxon>
        <taxon>Chromadorea</taxon>
        <taxon>Rhabditida</taxon>
        <taxon>Rhabditina</taxon>
        <taxon>Rhabditomorpha</taxon>
        <taxon>Rhabditoidea</taxon>
        <taxon>Rhabditidae</taxon>
        <taxon>Peloderinae</taxon>
        <taxon>Caenorhabditis</taxon>
    </lineage>
</organism>
<reference evidence="2" key="1">
    <citation type="submission" date="2010-08" db="EMBL/GenBank/DDBJ databases">
        <authorList>
            <consortium name="Caenorhabditis japonica Sequencing Consortium"/>
            <person name="Wilson R.K."/>
        </authorList>
    </citation>
    <scope>NUCLEOTIDE SEQUENCE [LARGE SCALE GENOMIC DNA]</scope>
    <source>
        <strain evidence="2">DF5081</strain>
    </source>
</reference>
<dbReference type="AlphaFoldDB" id="A0A8R1HRC8"/>
<evidence type="ECO:0000313" key="2">
    <source>
        <dbReference type="Proteomes" id="UP000005237"/>
    </source>
</evidence>
<name>A0A8R1HRC8_CAEJA</name>
<sequence>MDEDKIVLIGNESDLLHCGYNFAIRYEGKRYPSAAHFTHYSILHSLNVPEHAVEELLCTNSSDVHQKALVILQEYMPDGHDLNSLANYLSSSLHSYSLQGLRLRAEHDKDFEKTLMKTNEALLIVCDEKNAQLGIGMDDKTFMEWMTKEKADSRQIAFWMRNEHTKPADLGQNQLGRYLMWLRYEIREKRKAAMLSRPIISVEGLSTDKDDKPVMINVNDLVISLEGIFHPLSNYYAFPFEMKNERYRSVEHYAYEKLFNSLKLDDKALEKIQTTPVPLNVPIVAQKVLRQLE</sequence>
<proteinExistence type="predicted"/>
<dbReference type="Gene3D" id="1.10.357.40">
    <property type="entry name" value="YbiA-like"/>
    <property type="match status" value="2"/>
</dbReference>
<protein>
    <recommendedName>
        <fullName evidence="3">NADAR domain-containing protein</fullName>
    </recommendedName>
</protein>
<evidence type="ECO:0000313" key="1">
    <source>
        <dbReference type="EnsemblMetazoa" id="CJA09444.1"/>
    </source>
</evidence>
<dbReference type="Proteomes" id="UP000005237">
    <property type="component" value="Unassembled WGS sequence"/>
</dbReference>
<accession>A0A8R1HRC8</accession>
<keyword evidence="2" id="KW-1185">Reference proteome</keyword>
<dbReference type="EnsemblMetazoa" id="CJA09444.1">
    <property type="protein sequence ID" value="CJA09444.1"/>
    <property type="gene ID" value="WBGene00128647"/>
</dbReference>
<dbReference type="InterPro" id="IPR037238">
    <property type="entry name" value="YbiA-like_sf"/>
</dbReference>
<reference evidence="1" key="2">
    <citation type="submission" date="2022-06" db="UniProtKB">
        <authorList>
            <consortium name="EnsemblMetazoa"/>
        </authorList>
    </citation>
    <scope>IDENTIFICATION</scope>
    <source>
        <strain evidence="1">DF5081</strain>
    </source>
</reference>